<protein>
    <submittedName>
        <fullName evidence="2">DUF3179 domain-containing protein</fullName>
    </submittedName>
</protein>
<dbReference type="InterPro" id="IPR021516">
    <property type="entry name" value="DUF3179"/>
</dbReference>
<dbReference type="OrthoDB" id="2731at2157"/>
<dbReference type="EMBL" id="QKNX01000003">
    <property type="protein sequence ID" value="TKR25563.1"/>
    <property type="molecule type" value="Genomic_DNA"/>
</dbReference>
<keyword evidence="3" id="KW-1185">Reference proteome</keyword>
<feature type="region of interest" description="Disordered" evidence="1">
    <location>
        <begin position="1"/>
        <end position="73"/>
    </location>
</feature>
<dbReference type="RefSeq" id="WP_137276563.1">
    <property type="nucleotide sequence ID" value="NZ_QKNX01000003.1"/>
</dbReference>
<gene>
    <name evidence="2" type="ORF">DM868_09075</name>
</gene>
<name>A0A4V6XUM6_9EURY</name>
<evidence type="ECO:0000313" key="3">
    <source>
        <dbReference type="Proteomes" id="UP000308037"/>
    </source>
</evidence>
<accession>A0A4V6XUM6</accession>
<organism evidence="2 3">
    <name type="scientific">Natronomonas salsuginis</name>
    <dbReference type="NCBI Taxonomy" id="2217661"/>
    <lineage>
        <taxon>Archaea</taxon>
        <taxon>Methanobacteriati</taxon>
        <taxon>Methanobacteriota</taxon>
        <taxon>Stenosarchaea group</taxon>
        <taxon>Halobacteria</taxon>
        <taxon>Halobacteriales</taxon>
        <taxon>Natronomonadaceae</taxon>
        <taxon>Natronomonas</taxon>
    </lineage>
</organism>
<sequence length="421" mass="45220">MSYTRRGVLGSLAGGASGAVAGCLGRSRDPPEDGSAVTGTPEPTPGSQTSDEPLVDLGVPCTGPEGVVDLSGGRPATEFERAAATPTAEYADGEIPLRETALHLGHELTKLADHDMSGGVNHDGIPSIDAPRFARGDEIELPGCARVFGVDLDGDVRAYPQRILVRHEIVNDVIGGEPVAVTYCPLTGTAQGFYRGGVEFGVSGQLVNSNLVMWDRHRDVRWSQVAATAFEVGDQRGSDDGGLLGRSLREFRLFWTTWNRWLSRHPDTLVMTEETGLARNYNRDPYGSYGPPVSGHYAPGEPRRPNFPLLTYDEADEKRVVVGARTPDGAVAFDKRALMESSVLTGAIGDTPVVAVADRELAVGYVYANPEGVEVEPDGDEYAVDGRTAPPDGLPLDRLDAFDAMWFAWYGFYPDTDRVGI</sequence>
<evidence type="ECO:0000313" key="2">
    <source>
        <dbReference type="EMBL" id="TKR25563.1"/>
    </source>
</evidence>
<evidence type="ECO:0000256" key="1">
    <source>
        <dbReference type="SAM" id="MobiDB-lite"/>
    </source>
</evidence>
<proteinExistence type="predicted"/>
<dbReference type="AlphaFoldDB" id="A0A4V6XUM6"/>
<reference evidence="2 3" key="1">
    <citation type="submission" date="2019-04" db="EMBL/GenBank/DDBJ databases">
        <title>Natronomonas sp. F20-122 a newhaloarchaeon isolated from a saline saltern of Isla Bacuta, Huelva, Spain.</title>
        <authorList>
            <person name="Duran-Viseras A."/>
            <person name="Sanchez-Porro C."/>
            <person name="Ventosa A."/>
        </authorList>
    </citation>
    <scope>NUCLEOTIDE SEQUENCE [LARGE SCALE GENOMIC DNA]</scope>
    <source>
        <strain evidence="2 3">F20-122</strain>
    </source>
</reference>
<dbReference type="Pfam" id="PF11376">
    <property type="entry name" value="DUF3179"/>
    <property type="match status" value="1"/>
</dbReference>
<dbReference type="PROSITE" id="PS51257">
    <property type="entry name" value="PROKAR_LIPOPROTEIN"/>
    <property type="match status" value="1"/>
</dbReference>
<dbReference type="Proteomes" id="UP000308037">
    <property type="component" value="Unassembled WGS sequence"/>
</dbReference>
<comment type="caution">
    <text evidence="2">The sequence shown here is derived from an EMBL/GenBank/DDBJ whole genome shotgun (WGS) entry which is preliminary data.</text>
</comment>